<evidence type="ECO:0000313" key="3">
    <source>
        <dbReference type="EMBL" id="CDZ92335.1"/>
    </source>
</evidence>
<dbReference type="OrthoDB" id="5244330at2"/>
<dbReference type="KEGG" id="rrz:CS378_23500"/>
<evidence type="ECO:0000256" key="1">
    <source>
        <dbReference type="SAM" id="MobiDB-lite"/>
    </source>
</evidence>
<dbReference type="SUPFAM" id="SSF53955">
    <property type="entry name" value="Lysozyme-like"/>
    <property type="match status" value="1"/>
</dbReference>
<evidence type="ECO:0000256" key="2">
    <source>
        <dbReference type="SAM" id="SignalP"/>
    </source>
</evidence>
<organism evidence="3 4">
    <name type="scientific">Rhodococcus ruber</name>
    <dbReference type="NCBI Taxonomy" id="1830"/>
    <lineage>
        <taxon>Bacteria</taxon>
        <taxon>Bacillati</taxon>
        <taxon>Actinomycetota</taxon>
        <taxon>Actinomycetes</taxon>
        <taxon>Mycobacteriales</taxon>
        <taxon>Nocardiaceae</taxon>
        <taxon>Rhodococcus</taxon>
    </lineage>
</organism>
<name>A0A098BVS4_9NOCA</name>
<evidence type="ECO:0000313" key="4">
    <source>
        <dbReference type="Proteomes" id="UP000042997"/>
    </source>
</evidence>
<dbReference type="InterPro" id="IPR023346">
    <property type="entry name" value="Lysozyme-like_dom_sf"/>
</dbReference>
<dbReference type="RefSeq" id="WP_040275501.1">
    <property type="nucleotide sequence ID" value="NZ_CP023714.1"/>
</dbReference>
<keyword evidence="2" id="KW-0732">Signal</keyword>
<feature type="chain" id="PRO_5044290798" evidence="2">
    <location>
        <begin position="22"/>
        <end position="344"/>
    </location>
</feature>
<dbReference type="EMBL" id="CCSD01000109">
    <property type="protein sequence ID" value="CDZ92335.1"/>
    <property type="molecule type" value="Genomic_DNA"/>
</dbReference>
<dbReference type="Proteomes" id="UP000042997">
    <property type="component" value="Unassembled WGS sequence"/>
</dbReference>
<dbReference type="eggNOG" id="COG2951">
    <property type="taxonomic scope" value="Bacteria"/>
</dbReference>
<feature type="signal peptide" evidence="2">
    <location>
        <begin position="1"/>
        <end position="21"/>
    </location>
</feature>
<proteinExistence type="predicted"/>
<dbReference type="AlphaFoldDB" id="A0A098BVS4"/>
<feature type="compositionally biased region" description="Low complexity" evidence="1">
    <location>
        <begin position="58"/>
        <end position="71"/>
    </location>
</feature>
<gene>
    <name evidence="3" type="ORF">RHRU231_930214</name>
</gene>
<protein>
    <submittedName>
        <fullName evidence="3">Uncharacterized protein</fullName>
    </submittedName>
</protein>
<sequence length="344" mass="34003">MRWQGLIAVPVVLGAGFAAVASSPAPVAATEHREPVAVTAADGSTGVGVLPADPAAPRPVRGAEAPAGAPAADLPPEVTVAPGQPSPVLAGEGPLAIPELVLYAYRAAEMQLAIDEPECALPWHLLAAIGRITSQHADSGRTDVLGTLTTARVAPGTGRLGPMQLPPAVWSQFSADGNADGTADPQNVFDAGLAAGAWLCSDDARLAEADARARAAARFDPSPEFVANVQAWSAAYEKGAAVSPGIVVPPLAPPAVPARPNTVDVAETVPAPVSGTTTAPTPAPVPAPAVEPVPVPAPAVEAPPAAPAVEAPPAAPAVEAPPAAPVLPPLPCLVPALCPAPPAP</sequence>
<dbReference type="GeneID" id="66834917"/>
<reference evidence="3 4" key="1">
    <citation type="journal article" date="2014" name="Genome Announc.">
        <title>Draft Genome Sequence of Propane- and Butane-Oxidizing Actinobacterium Rhodococcus ruber IEGM 231.</title>
        <authorList>
            <person name="Ivshina I.B."/>
            <person name="Kuyukina M.S."/>
            <person name="Krivoruchko A.V."/>
            <person name="Barbe V."/>
            <person name="Fischer C."/>
        </authorList>
    </citation>
    <scope>NUCLEOTIDE SEQUENCE [LARGE SCALE GENOMIC DNA]</scope>
</reference>
<feature type="region of interest" description="Disordered" evidence="1">
    <location>
        <begin position="41"/>
        <end position="71"/>
    </location>
</feature>
<accession>A0A098BVS4</accession>